<dbReference type="RefSeq" id="WP_184593440.1">
    <property type="nucleotide sequence ID" value="NZ_JACHLI010000020.1"/>
</dbReference>
<organism evidence="1 2">
    <name type="scientific">Pseudomonas nitroreducens</name>
    <dbReference type="NCBI Taxonomy" id="46680"/>
    <lineage>
        <taxon>Bacteria</taxon>
        <taxon>Pseudomonadati</taxon>
        <taxon>Pseudomonadota</taxon>
        <taxon>Gammaproteobacteria</taxon>
        <taxon>Pseudomonadales</taxon>
        <taxon>Pseudomonadaceae</taxon>
        <taxon>Pseudomonas</taxon>
    </lineage>
</organism>
<comment type="caution">
    <text evidence="1">The sequence shown here is derived from an EMBL/GenBank/DDBJ whole genome shotgun (WGS) entry which is preliminary data.</text>
</comment>
<name>A0A7W7KMT9_PSENT</name>
<accession>A0A7W7KMT9</accession>
<gene>
    <name evidence="1" type="ORF">HNP46_004593</name>
</gene>
<proteinExistence type="predicted"/>
<dbReference type="Proteomes" id="UP000566995">
    <property type="component" value="Unassembled WGS sequence"/>
</dbReference>
<sequence length="68" mass="7372">MAGVLPGFGFANLAALSSTLAHASGMANKGWRGSHAICQGEKWLILQAAWQQLDNLLQVIDKYDFIIL</sequence>
<reference evidence="1 2" key="1">
    <citation type="submission" date="2020-08" db="EMBL/GenBank/DDBJ databases">
        <title>Functional genomics of gut bacteria from endangered species of beetles.</title>
        <authorList>
            <person name="Carlos-Shanley C."/>
        </authorList>
    </citation>
    <scope>NUCLEOTIDE SEQUENCE [LARGE SCALE GENOMIC DNA]</scope>
    <source>
        <strain evidence="1 2">S00179</strain>
    </source>
</reference>
<evidence type="ECO:0000313" key="1">
    <source>
        <dbReference type="EMBL" id="MBB4865692.1"/>
    </source>
</evidence>
<protein>
    <submittedName>
        <fullName evidence="1">Uncharacterized protein</fullName>
    </submittedName>
</protein>
<evidence type="ECO:0000313" key="2">
    <source>
        <dbReference type="Proteomes" id="UP000566995"/>
    </source>
</evidence>
<dbReference type="EMBL" id="JACHLI010000020">
    <property type="protein sequence ID" value="MBB4865692.1"/>
    <property type="molecule type" value="Genomic_DNA"/>
</dbReference>
<dbReference type="AlphaFoldDB" id="A0A7W7KMT9"/>